<dbReference type="PROSITE" id="PS50111">
    <property type="entry name" value="CHEMOTAXIS_TRANSDUC_2"/>
    <property type="match status" value="1"/>
</dbReference>
<dbReference type="RefSeq" id="WP_267849446.1">
    <property type="nucleotide sequence ID" value="NZ_JAPMXC010000010.1"/>
</dbReference>
<evidence type="ECO:0000259" key="5">
    <source>
        <dbReference type="PROSITE" id="PS50111"/>
    </source>
</evidence>
<gene>
    <name evidence="8" type="ORF">OVY01_20610</name>
</gene>
<proteinExistence type="inferred from homology"/>
<dbReference type="InterPro" id="IPR003660">
    <property type="entry name" value="HAMP_dom"/>
</dbReference>
<evidence type="ECO:0000256" key="2">
    <source>
        <dbReference type="ARBA" id="ARBA00029447"/>
    </source>
</evidence>
<feature type="domain" description="Methyl-accepting transducer" evidence="5">
    <location>
        <begin position="292"/>
        <end position="521"/>
    </location>
</feature>
<dbReference type="CDD" id="cd00130">
    <property type="entry name" value="PAS"/>
    <property type="match status" value="1"/>
</dbReference>
<dbReference type="InterPro" id="IPR035965">
    <property type="entry name" value="PAS-like_dom_sf"/>
</dbReference>
<feature type="transmembrane region" description="Helical" evidence="4">
    <location>
        <begin position="173"/>
        <end position="193"/>
    </location>
</feature>
<dbReference type="InterPro" id="IPR004090">
    <property type="entry name" value="Chemotax_Me-accpt_rcpt"/>
</dbReference>
<dbReference type="Pfam" id="PF00989">
    <property type="entry name" value="PAS"/>
    <property type="match status" value="1"/>
</dbReference>
<dbReference type="Gene3D" id="1.10.287.950">
    <property type="entry name" value="Methyl-accepting chemotaxis protein"/>
    <property type="match status" value="1"/>
</dbReference>
<keyword evidence="4" id="KW-0472">Membrane</keyword>
<evidence type="ECO:0000256" key="4">
    <source>
        <dbReference type="SAM" id="Phobius"/>
    </source>
</evidence>
<dbReference type="EMBL" id="JAPMXC010000010">
    <property type="protein sequence ID" value="MCY0389551.1"/>
    <property type="molecule type" value="Genomic_DNA"/>
</dbReference>
<dbReference type="PRINTS" id="PR00260">
    <property type="entry name" value="CHEMTRNSDUCR"/>
</dbReference>
<comment type="caution">
    <text evidence="8">The sequence shown here is derived from an EMBL/GenBank/DDBJ whole genome shotgun (WGS) entry which is preliminary data.</text>
</comment>
<dbReference type="InterPro" id="IPR004089">
    <property type="entry name" value="MCPsignal_dom"/>
</dbReference>
<feature type="domain" description="HAMP" evidence="7">
    <location>
        <begin position="224"/>
        <end position="287"/>
    </location>
</feature>
<evidence type="ECO:0000256" key="1">
    <source>
        <dbReference type="ARBA" id="ARBA00022481"/>
    </source>
</evidence>
<dbReference type="SMART" id="SM00304">
    <property type="entry name" value="HAMP"/>
    <property type="match status" value="1"/>
</dbReference>
<accession>A0ABT3ZSL2</accession>
<evidence type="ECO:0000313" key="8">
    <source>
        <dbReference type="EMBL" id="MCY0389551.1"/>
    </source>
</evidence>
<dbReference type="Pfam" id="PF00015">
    <property type="entry name" value="MCPsignal"/>
    <property type="match status" value="1"/>
</dbReference>
<dbReference type="NCBIfam" id="TIGR00229">
    <property type="entry name" value="sensory_box"/>
    <property type="match status" value="1"/>
</dbReference>
<keyword evidence="4" id="KW-0812">Transmembrane</keyword>
<reference evidence="8" key="1">
    <citation type="submission" date="2022-11" db="EMBL/GenBank/DDBJ databases">
        <title>Robbsia betulipollinis sp. nov., isolated from pollen of birch (Betula pendula).</title>
        <authorList>
            <person name="Shi H."/>
            <person name="Ambika Manirajan B."/>
            <person name="Ratering S."/>
            <person name="Geissler-Plaum R."/>
            <person name="Schnell S."/>
        </authorList>
    </citation>
    <scope>NUCLEOTIDE SEQUENCE</scope>
    <source>
        <strain evidence="8">Bb-Pol-6</strain>
    </source>
</reference>
<dbReference type="InterPro" id="IPR051310">
    <property type="entry name" value="MCP_chemotaxis"/>
</dbReference>
<dbReference type="Proteomes" id="UP001082899">
    <property type="component" value="Unassembled WGS sequence"/>
</dbReference>
<keyword evidence="1" id="KW-0488">Methylation</keyword>
<evidence type="ECO:0000259" key="6">
    <source>
        <dbReference type="PROSITE" id="PS50112"/>
    </source>
</evidence>
<dbReference type="Gene3D" id="3.30.450.20">
    <property type="entry name" value="PAS domain"/>
    <property type="match status" value="1"/>
</dbReference>
<evidence type="ECO:0000256" key="3">
    <source>
        <dbReference type="PROSITE-ProRule" id="PRU00284"/>
    </source>
</evidence>
<dbReference type="PROSITE" id="PS50885">
    <property type="entry name" value="HAMP"/>
    <property type="match status" value="1"/>
</dbReference>
<organism evidence="8 9">
    <name type="scientific">Robbsia betulipollinis</name>
    <dbReference type="NCBI Taxonomy" id="2981849"/>
    <lineage>
        <taxon>Bacteria</taxon>
        <taxon>Pseudomonadati</taxon>
        <taxon>Pseudomonadota</taxon>
        <taxon>Betaproteobacteria</taxon>
        <taxon>Burkholderiales</taxon>
        <taxon>Burkholderiaceae</taxon>
        <taxon>Robbsia</taxon>
    </lineage>
</organism>
<dbReference type="SUPFAM" id="SSF55785">
    <property type="entry name" value="PYP-like sensor domain (PAS domain)"/>
    <property type="match status" value="1"/>
</dbReference>
<dbReference type="PANTHER" id="PTHR43531:SF14">
    <property type="entry name" value="METHYL-ACCEPTING CHEMOTAXIS PROTEIN I-RELATED"/>
    <property type="match status" value="1"/>
</dbReference>
<protein>
    <submittedName>
        <fullName evidence="8">Methyl-accepting chemotaxis protein</fullName>
    </submittedName>
</protein>
<evidence type="ECO:0000313" key="9">
    <source>
        <dbReference type="Proteomes" id="UP001082899"/>
    </source>
</evidence>
<dbReference type="CDD" id="cd11386">
    <property type="entry name" value="MCP_signal"/>
    <property type="match status" value="1"/>
</dbReference>
<keyword evidence="3" id="KW-0807">Transducer</keyword>
<dbReference type="SUPFAM" id="SSF58104">
    <property type="entry name" value="Methyl-accepting chemotaxis protein (MCP) signaling domain"/>
    <property type="match status" value="1"/>
</dbReference>
<keyword evidence="4" id="KW-1133">Transmembrane helix</keyword>
<dbReference type="PROSITE" id="PS50112">
    <property type="entry name" value="PAS"/>
    <property type="match status" value="1"/>
</dbReference>
<evidence type="ECO:0000259" key="7">
    <source>
        <dbReference type="PROSITE" id="PS50885"/>
    </source>
</evidence>
<comment type="similarity">
    <text evidence="2">Belongs to the methyl-accepting chemotaxis (MCP) protein family.</text>
</comment>
<dbReference type="PANTHER" id="PTHR43531">
    <property type="entry name" value="PROTEIN ICFG"/>
    <property type="match status" value="1"/>
</dbReference>
<name>A0ABT3ZSL2_9BURK</name>
<feature type="domain" description="PAS" evidence="6">
    <location>
        <begin position="21"/>
        <end position="60"/>
    </location>
</feature>
<dbReference type="InterPro" id="IPR000014">
    <property type="entry name" value="PAS"/>
</dbReference>
<dbReference type="SMART" id="SM00283">
    <property type="entry name" value="MA"/>
    <property type="match status" value="1"/>
</dbReference>
<feature type="transmembrane region" description="Helical" evidence="4">
    <location>
        <begin position="205"/>
        <end position="223"/>
    </location>
</feature>
<sequence>MRINLPVIDEQYDYPASEQLVSVTDLQGVIRYCNPAFVKVSGFSREALIGQPHNVVRHPDMPALAYADLWATVRAGKPWTAIVKNRRLDGRHYWVRANVTPIVQKGRTVGYLSVRVKPSAEEIAAASSAYALLRDAPRGARTHRLALHQGQLRRTGPAGWLAGLRGGTLAGRVTLAMTLPAAATTLCAALPLMTQATPDRIAQSAWLIGILLGTSALAGIGLWRSLARPVAALIDTANRLAACDLDPSSASSSASPPSVAPQPAIAELGELRRALTQLRANLAAIVTDVDTQADGLRHAVAEIAAGNGDLARRTERQAAYLDRTTETIQALRDATGLAREHTRGTADSTAEAAHAAAEGQQVIGRVVSTMESVAQSSQRVGDITAMIDGIAFQTNLLALNAAVEAARAGEHGRGFSVVAGEVRLLAQRCAGAAREISELVGGTVDQADRGASMARDAGVAMQSIVDTFARTVQVTRQLEAAGRRQDECIGQVDAAIAELDTVTQQNAALVEQVAAAAHSQRAQADALSDAVAIFSHPGKSAIDPVVPTPRC</sequence>
<keyword evidence="9" id="KW-1185">Reference proteome</keyword>
<dbReference type="InterPro" id="IPR013767">
    <property type="entry name" value="PAS_fold"/>
</dbReference>